<evidence type="ECO:0000313" key="3">
    <source>
        <dbReference type="EMBL" id="KAG6652845.1"/>
    </source>
</evidence>
<reference evidence="3" key="1">
    <citation type="submission" date="2020-12" db="EMBL/GenBank/DDBJ databases">
        <title>WGS assembly of Carya illinoinensis cv. Pawnee.</title>
        <authorList>
            <person name="Platts A."/>
            <person name="Shu S."/>
            <person name="Wright S."/>
            <person name="Barry K."/>
            <person name="Edger P."/>
            <person name="Pires J.C."/>
            <person name="Schmutz J."/>
        </authorList>
    </citation>
    <scope>NUCLEOTIDE SEQUENCE</scope>
    <source>
        <tissue evidence="3">Leaf</tissue>
    </source>
</reference>
<evidence type="ECO:0000259" key="2">
    <source>
        <dbReference type="Pfam" id="PF26168"/>
    </source>
</evidence>
<sequence length="219" mass="24339">MSSVEEKPHAVCIPFPTQGHVNPMLKLAKVLHHRGFRITFINTEFNHRRLLKARGPDSLDGLPDFCFETIPDGLPSSDADATQDILSLCDSIAKNFMVPFRNRLAELNDTVSSNVPPVSCIVSDLNMHFANTVAEELGIPILLLCPVSAFFFLSIAHTRRLAVESGLLIPPKDVSHLPNGYMDTTIDWISGMKNIRIKDLSSVIFESDSKVKFHKTIQS</sequence>
<dbReference type="Pfam" id="PF26168">
    <property type="entry name" value="Glyco_transf_N"/>
    <property type="match status" value="1"/>
</dbReference>
<dbReference type="AlphaFoldDB" id="A0A8T1QEM9"/>
<dbReference type="Proteomes" id="UP000811609">
    <property type="component" value="Chromosome 5"/>
</dbReference>
<accession>A0A8T1QEM9</accession>
<dbReference type="GO" id="GO:0080044">
    <property type="term" value="F:quercetin 7-O-glucosyltransferase activity"/>
    <property type="evidence" value="ECO:0007669"/>
    <property type="project" value="TreeGrafter"/>
</dbReference>
<dbReference type="GO" id="GO:0080043">
    <property type="term" value="F:quercetin 3-O-glucosyltransferase activity"/>
    <property type="evidence" value="ECO:0007669"/>
    <property type="project" value="TreeGrafter"/>
</dbReference>
<protein>
    <recommendedName>
        <fullName evidence="2">Glycosyltransferase N-terminal domain-containing protein</fullName>
    </recommendedName>
</protein>
<name>A0A8T1QEM9_CARIL</name>
<evidence type="ECO:0000256" key="1">
    <source>
        <dbReference type="ARBA" id="ARBA00009995"/>
    </source>
</evidence>
<keyword evidence="4" id="KW-1185">Reference proteome</keyword>
<dbReference type="EMBL" id="CM031813">
    <property type="protein sequence ID" value="KAG6652845.1"/>
    <property type="molecule type" value="Genomic_DNA"/>
</dbReference>
<comment type="caution">
    <text evidence="3">The sequence shown here is derived from an EMBL/GenBank/DDBJ whole genome shotgun (WGS) entry which is preliminary data.</text>
</comment>
<dbReference type="PANTHER" id="PTHR11926:SF1188">
    <property type="entry name" value="FAMILY PROTEIN, PUTATIVE-RELATED"/>
    <property type="match status" value="1"/>
</dbReference>
<dbReference type="PANTHER" id="PTHR11926">
    <property type="entry name" value="GLUCOSYL/GLUCURONOSYL TRANSFERASES"/>
    <property type="match status" value="1"/>
</dbReference>
<proteinExistence type="inferred from homology"/>
<comment type="similarity">
    <text evidence="1">Belongs to the UDP-glycosyltransferase family.</text>
</comment>
<gene>
    <name evidence="3" type="ORF">CIPAW_05G034100</name>
</gene>
<organism evidence="3 4">
    <name type="scientific">Carya illinoinensis</name>
    <name type="common">Pecan</name>
    <dbReference type="NCBI Taxonomy" id="32201"/>
    <lineage>
        <taxon>Eukaryota</taxon>
        <taxon>Viridiplantae</taxon>
        <taxon>Streptophyta</taxon>
        <taxon>Embryophyta</taxon>
        <taxon>Tracheophyta</taxon>
        <taxon>Spermatophyta</taxon>
        <taxon>Magnoliopsida</taxon>
        <taxon>eudicotyledons</taxon>
        <taxon>Gunneridae</taxon>
        <taxon>Pentapetalae</taxon>
        <taxon>rosids</taxon>
        <taxon>fabids</taxon>
        <taxon>Fagales</taxon>
        <taxon>Juglandaceae</taxon>
        <taxon>Carya</taxon>
    </lineage>
</organism>
<feature type="domain" description="Glycosyltransferase N-terminal" evidence="2">
    <location>
        <begin position="11"/>
        <end position="167"/>
    </location>
</feature>
<evidence type="ECO:0000313" key="4">
    <source>
        <dbReference type="Proteomes" id="UP000811609"/>
    </source>
</evidence>
<dbReference type="InterPro" id="IPR058980">
    <property type="entry name" value="Glyco_transf_N"/>
</dbReference>